<dbReference type="UniPathway" id="UPA00094"/>
<organism evidence="15 16">
    <name type="scientific">Fodinibius halophilus</name>
    <dbReference type="NCBI Taxonomy" id="1736908"/>
    <lineage>
        <taxon>Bacteria</taxon>
        <taxon>Pseudomonadati</taxon>
        <taxon>Balneolota</taxon>
        <taxon>Balneolia</taxon>
        <taxon>Balneolales</taxon>
        <taxon>Balneolaceae</taxon>
        <taxon>Fodinibius</taxon>
    </lineage>
</organism>
<keyword evidence="8" id="KW-0443">Lipid metabolism</keyword>
<dbReference type="Pfam" id="PF02801">
    <property type="entry name" value="Ketoacyl-synt_C"/>
    <property type="match status" value="1"/>
</dbReference>
<dbReference type="PROSITE" id="PS00606">
    <property type="entry name" value="KS3_1"/>
    <property type="match status" value="1"/>
</dbReference>
<proteinExistence type="inferred from homology"/>
<comment type="catalytic activity">
    <reaction evidence="11">
        <text>(9Z)-hexadecenoyl-[ACP] + malonyl-[ACP] + H(+) = 3-oxo-(11Z)-octadecenoyl-[ACP] + holo-[ACP] + CO2</text>
        <dbReference type="Rhea" id="RHEA:55040"/>
        <dbReference type="Rhea" id="RHEA-COMP:9623"/>
        <dbReference type="Rhea" id="RHEA-COMP:9685"/>
        <dbReference type="Rhea" id="RHEA-COMP:10800"/>
        <dbReference type="Rhea" id="RHEA-COMP:14074"/>
        <dbReference type="ChEBI" id="CHEBI:15378"/>
        <dbReference type="ChEBI" id="CHEBI:16526"/>
        <dbReference type="ChEBI" id="CHEBI:64479"/>
        <dbReference type="ChEBI" id="CHEBI:78449"/>
        <dbReference type="ChEBI" id="CHEBI:83989"/>
        <dbReference type="ChEBI" id="CHEBI:138538"/>
        <dbReference type="EC" id="2.3.1.179"/>
    </reaction>
</comment>
<dbReference type="FunFam" id="3.40.47.10:FF:000009">
    <property type="entry name" value="3-oxoacyl-[acyl-carrier-protein] synthase 2"/>
    <property type="match status" value="1"/>
</dbReference>
<dbReference type="InterPro" id="IPR018201">
    <property type="entry name" value="Ketoacyl_synth_AS"/>
</dbReference>
<dbReference type="InterPro" id="IPR014030">
    <property type="entry name" value="Ketoacyl_synth_N"/>
</dbReference>
<dbReference type="AlphaFoldDB" id="A0A6M1SZ49"/>
<dbReference type="InterPro" id="IPR000794">
    <property type="entry name" value="Beta-ketoacyl_synthase"/>
</dbReference>
<comment type="pathway">
    <text evidence="1 11">Lipid metabolism; fatty acid biosynthesis.</text>
</comment>
<dbReference type="Pfam" id="PF00109">
    <property type="entry name" value="ketoacyl-synt"/>
    <property type="match status" value="1"/>
</dbReference>
<evidence type="ECO:0000256" key="10">
    <source>
        <dbReference type="ARBA" id="ARBA00023315"/>
    </source>
</evidence>
<dbReference type="SMART" id="SM00825">
    <property type="entry name" value="PKS_KS"/>
    <property type="match status" value="1"/>
</dbReference>
<evidence type="ECO:0000256" key="11">
    <source>
        <dbReference type="PIRNR" id="PIRNR000447"/>
    </source>
</evidence>
<evidence type="ECO:0000259" key="14">
    <source>
        <dbReference type="PROSITE" id="PS52004"/>
    </source>
</evidence>
<gene>
    <name evidence="15" type="primary">fabF</name>
    <name evidence="15" type="ORF">G3569_01120</name>
</gene>
<evidence type="ECO:0000256" key="1">
    <source>
        <dbReference type="ARBA" id="ARBA00005194"/>
    </source>
</evidence>
<dbReference type="CDD" id="cd00834">
    <property type="entry name" value="KAS_I_II"/>
    <property type="match status" value="1"/>
</dbReference>
<evidence type="ECO:0000313" key="15">
    <source>
        <dbReference type="EMBL" id="NGP86937.1"/>
    </source>
</evidence>
<keyword evidence="5 11" id="KW-0444">Lipid biosynthesis</keyword>
<evidence type="ECO:0000256" key="2">
    <source>
        <dbReference type="ARBA" id="ARBA00008467"/>
    </source>
</evidence>
<dbReference type="PIRSF" id="PIRSF000447">
    <property type="entry name" value="KAS_II"/>
    <property type="match status" value="1"/>
</dbReference>
<evidence type="ECO:0000256" key="7">
    <source>
        <dbReference type="ARBA" id="ARBA00022832"/>
    </source>
</evidence>
<dbReference type="Gene3D" id="3.40.47.10">
    <property type="match status" value="1"/>
</dbReference>
<evidence type="ECO:0000313" key="16">
    <source>
        <dbReference type="Proteomes" id="UP000479132"/>
    </source>
</evidence>
<comment type="similarity">
    <text evidence="2 11 13">Belongs to the thiolase-like superfamily. Beta-ketoacyl-ACP synthases family.</text>
</comment>
<keyword evidence="16" id="KW-1185">Reference proteome</keyword>
<dbReference type="Proteomes" id="UP000479132">
    <property type="component" value="Unassembled WGS sequence"/>
</dbReference>
<evidence type="ECO:0000256" key="6">
    <source>
        <dbReference type="ARBA" id="ARBA00022679"/>
    </source>
</evidence>
<comment type="caution">
    <text evidence="15">The sequence shown here is derived from an EMBL/GenBank/DDBJ whole genome shotgun (WGS) entry which is preliminary data.</text>
</comment>
<evidence type="ECO:0000256" key="13">
    <source>
        <dbReference type="RuleBase" id="RU003694"/>
    </source>
</evidence>
<evidence type="ECO:0000256" key="3">
    <source>
        <dbReference type="ARBA" id="ARBA00012356"/>
    </source>
</evidence>
<keyword evidence="10 11" id="KW-0012">Acyltransferase</keyword>
<dbReference type="InterPro" id="IPR014031">
    <property type="entry name" value="Ketoacyl_synth_C"/>
</dbReference>
<dbReference type="PANTHER" id="PTHR11712">
    <property type="entry name" value="POLYKETIDE SYNTHASE-RELATED"/>
    <property type="match status" value="1"/>
</dbReference>
<dbReference type="GO" id="GO:0005829">
    <property type="term" value="C:cytosol"/>
    <property type="evidence" value="ECO:0007669"/>
    <property type="project" value="TreeGrafter"/>
</dbReference>
<protein>
    <recommendedName>
        <fullName evidence="4 11">3-oxoacyl-[acyl-carrier-protein] synthase 2</fullName>
        <ecNumber evidence="3 11">2.3.1.179</ecNumber>
    </recommendedName>
</protein>
<dbReference type="GO" id="GO:0004315">
    <property type="term" value="F:3-oxoacyl-[acyl-carrier-protein] synthase activity"/>
    <property type="evidence" value="ECO:0007669"/>
    <property type="project" value="UniProtKB-UniRule"/>
</dbReference>
<evidence type="ECO:0000256" key="8">
    <source>
        <dbReference type="ARBA" id="ARBA00023098"/>
    </source>
</evidence>
<evidence type="ECO:0000256" key="12">
    <source>
        <dbReference type="PIRSR" id="PIRSR000447-1"/>
    </source>
</evidence>
<name>A0A6M1SZ49_9BACT</name>
<sequence>MSMSKRRVVITGIGALTPVGKTAPDFWNGLISGKSGAQPIEHFDTSDFPTKFAAQIEGYDPEDYFDRKEARRLDKVCQYALIAAEEAIQDTGLDLDGINKDDVAVIVGTGIGGMITFYEQSVSFHEHGPRGVSPFFIPKLIPDMVAGQISIKYGFKGPNFCAVSACATGSHNIALAYDSIRNGQCDMAVSGGSEAPVSRIGVAGFNAMRAMSTRNDDPKTASRPFDKNRDGFVLGEGSAILFLEEYEHAKERGAQIYGEIVGYGFSADAHHITAPDPDGEGVILALNRALDSAGIKPEEVDHINMHGTSTPLGDIAETNSIKKVFGDHAYEINHNSTKSMTGHALGAAGAMEALATILSTYHGMIPPTINFETPDPDCDLDYTFNESEVRDVKYGLNNAFGFGGHNTTLVFKKFEE</sequence>
<evidence type="ECO:0000256" key="9">
    <source>
        <dbReference type="ARBA" id="ARBA00023160"/>
    </source>
</evidence>
<reference evidence="15 16" key="1">
    <citation type="submission" date="2020-02" db="EMBL/GenBank/DDBJ databases">
        <title>Aliifodinibius halophilus 2W32, complete genome.</title>
        <authorList>
            <person name="Li Y."/>
            <person name="Wu S."/>
        </authorList>
    </citation>
    <scope>NUCLEOTIDE SEQUENCE [LARGE SCALE GENOMIC DNA]</scope>
    <source>
        <strain evidence="15 16">2W32</strain>
    </source>
</reference>
<keyword evidence="7" id="KW-0276">Fatty acid metabolism</keyword>
<dbReference type="SUPFAM" id="SSF53901">
    <property type="entry name" value="Thiolase-like"/>
    <property type="match status" value="2"/>
</dbReference>
<dbReference type="InterPro" id="IPR020841">
    <property type="entry name" value="PKS_Beta-ketoAc_synthase_dom"/>
</dbReference>
<comment type="catalytic activity">
    <reaction evidence="11">
        <text>a fatty acyl-[ACP] + malonyl-[ACP] + H(+) = a 3-oxoacyl-[ACP] + holo-[ACP] + CO2</text>
        <dbReference type="Rhea" id="RHEA:22836"/>
        <dbReference type="Rhea" id="RHEA-COMP:9623"/>
        <dbReference type="Rhea" id="RHEA-COMP:9685"/>
        <dbReference type="Rhea" id="RHEA-COMP:9916"/>
        <dbReference type="Rhea" id="RHEA-COMP:14125"/>
        <dbReference type="ChEBI" id="CHEBI:15378"/>
        <dbReference type="ChEBI" id="CHEBI:16526"/>
        <dbReference type="ChEBI" id="CHEBI:64479"/>
        <dbReference type="ChEBI" id="CHEBI:78449"/>
        <dbReference type="ChEBI" id="CHEBI:78776"/>
        <dbReference type="ChEBI" id="CHEBI:138651"/>
    </reaction>
</comment>
<dbReference type="InterPro" id="IPR016039">
    <property type="entry name" value="Thiolase-like"/>
</dbReference>
<evidence type="ECO:0000256" key="5">
    <source>
        <dbReference type="ARBA" id="ARBA00022516"/>
    </source>
</evidence>
<keyword evidence="9 11" id="KW-0275">Fatty acid biosynthesis</keyword>
<dbReference type="EC" id="2.3.1.179" evidence="3 11"/>
<dbReference type="NCBIfam" id="TIGR03150">
    <property type="entry name" value="fabF"/>
    <property type="match status" value="1"/>
</dbReference>
<evidence type="ECO:0000256" key="4">
    <source>
        <dbReference type="ARBA" id="ARBA00014657"/>
    </source>
</evidence>
<dbReference type="GO" id="GO:0006633">
    <property type="term" value="P:fatty acid biosynthetic process"/>
    <property type="evidence" value="ECO:0007669"/>
    <property type="project" value="UniProtKB-UniRule"/>
</dbReference>
<dbReference type="PROSITE" id="PS52004">
    <property type="entry name" value="KS3_2"/>
    <property type="match status" value="1"/>
</dbReference>
<dbReference type="InterPro" id="IPR017568">
    <property type="entry name" value="3-oxoacyl-ACP_synth-2"/>
</dbReference>
<feature type="domain" description="Ketosynthase family 3 (KS3)" evidence="14">
    <location>
        <begin position="5"/>
        <end position="413"/>
    </location>
</feature>
<accession>A0A6M1SZ49</accession>
<comment type="function">
    <text evidence="11">Involved in the type II fatty acid elongation cycle. Catalyzes the elongation of a wide range of acyl-ACP by the addition of two carbons from malonyl-ACP to an acyl acceptor. Can efficiently catalyze the conversion of palmitoleoyl-ACP (cis-hexadec-9-enoyl-ACP) to cis-vaccenoyl-ACP (cis-octadec-11-enoyl-ACP), an essential step in the thermal regulation of fatty acid composition.</text>
</comment>
<dbReference type="NCBIfam" id="NF005589">
    <property type="entry name" value="PRK07314.1"/>
    <property type="match status" value="1"/>
</dbReference>
<keyword evidence="6 11" id="KW-0808">Transferase</keyword>
<dbReference type="EMBL" id="JAALLS010000001">
    <property type="protein sequence ID" value="NGP86937.1"/>
    <property type="molecule type" value="Genomic_DNA"/>
</dbReference>
<dbReference type="PANTHER" id="PTHR11712:SF336">
    <property type="entry name" value="3-OXOACYL-[ACYL-CARRIER-PROTEIN] SYNTHASE, MITOCHONDRIAL"/>
    <property type="match status" value="1"/>
</dbReference>
<feature type="active site" description="For beta-ketoacyl synthase activity" evidence="12">
    <location>
        <position position="166"/>
    </location>
</feature>